<dbReference type="Proteomes" id="UP000220102">
    <property type="component" value="Unassembled WGS sequence"/>
</dbReference>
<proteinExistence type="predicted"/>
<sequence>MAEYTCTFSDAAVREESRERLEALIQKMFARRHHNRVSAGPSGQMWLTVELVQALRRASEVYRELSTKTRGPMPFEIGYLRIRDGRLESISNSLRMDSPEVFVRIVSEFVEPGATISLAAVEESDEIPDGGTWSVIGIGDVEKVD</sequence>
<dbReference type="OrthoDB" id="1495270at2"/>
<comment type="caution">
    <text evidence="1">The sequence shown here is derived from an EMBL/GenBank/DDBJ whole genome shotgun (WGS) entry which is preliminary data.</text>
</comment>
<gene>
    <name evidence="1" type="ORF">CRI94_02870</name>
</gene>
<dbReference type="EMBL" id="PDEQ01000001">
    <property type="protein sequence ID" value="PEN15238.1"/>
    <property type="molecule type" value="Genomic_DNA"/>
</dbReference>
<keyword evidence="2" id="KW-1185">Reference proteome</keyword>
<accession>A0A2A8D3M6</accession>
<evidence type="ECO:0000313" key="1">
    <source>
        <dbReference type="EMBL" id="PEN15238.1"/>
    </source>
</evidence>
<evidence type="ECO:0000313" key="2">
    <source>
        <dbReference type="Proteomes" id="UP000220102"/>
    </source>
</evidence>
<organism evidence="1 2">
    <name type="scientific">Longibacter salinarum</name>
    <dbReference type="NCBI Taxonomy" id="1850348"/>
    <lineage>
        <taxon>Bacteria</taxon>
        <taxon>Pseudomonadati</taxon>
        <taxon>Rhodothermota</taxon>
        <taxon>Rhodothermia</taxon>
        <taxon>Rhodothermales</taxon>
        <taxon>Salisaetaceae</taxon>
        <taxon>Longibacter</taxon>
    </lineage>
</organism>
<name>A0A2A8D3M6_9BACT</name>
<dbReference type="AlphaFoldDB" id="A0A2A8D3M6"/>
<reference evidence="1 2" key="1">
    <citation type="submission" date="2017-10" db="EMBL/GenBank/DDBJ databases">
        <title>Draft genome of Longibacter Salinarum.</title>
        <authorList>
            <person name="Goh K.M."/>
            <person name="Shamsir M.S."/>
            <person name="Lim S.W."/>
        </authorList>
    </citation>
    <scope>NUCLEOTIDE SEQUENCE [LARGE SCALE GENOMIC DNA]</scope>
    <source>
        <strain evidence="1 2">KCTC 52045</strain>
    </source>
</reference>
<protein>
    <submittedName>
        <fullName evidence="1">Uncharacterized protein</fullName>
    </submittedName>
</protein>